<evidence type="ECO:0008006" key="4">
    <source>
        <dbReference type="Google" id="ProtNLM"/>
    </source>
</evidence>
<gene>
    <name evidence="2" type="ORF">KI387_007907</name>
</gene>
<protein>
    <recommendedName>
        <fullName evidence="4">Transmembrane protein 14C</fullName>
    </recommendedName>
</protein>
<dbReference type="AlphaFoldDB" id="A0AA38GQP1"/>
<dbReference type="EMBL" id="JAHRHJ020000002">
    <property type="protein sequence ID" value="KAH9327729.1"/>
    <property type="molecule type" value="Genomic_DNA"/>
</dbReference>
<evidence type="ECO:0000313" key="3">
    <source>
        <dbReference type="Proteomes" id="UP000824469"/>
    </source>
</evidence>
<reference evidence="2 3" key="1">
    <citation type="journal article" date="2021" name="Nat. Plants">
        <title>The Taxus genome provides insights into paclitaxel biosynthesis.</title>
        <authorList>
            <person name="Xiong X."/>
            <person name="Gou J."/>
            <person name="Liao Q."/>
            <person name="Li Y."/>
            <person name="Zhou Q."/>
            <person name="Bi G."/>
            <person name="Li C."/>
            <person name="Du R."/>
            <person name="Wang X."/>
            <person name="Sun T."/>
            <person name="Guo L."/>
            <person name="Liang H."/>
            <person name="Lu P."/>
            <person name="Wu Y."/>
            <person name="Zhang Z."/>
            <person name="Ro D.K."/>
            <person name="Shang Y."/>
            <person name="Huang S."/>
            <person name="Yan J."/>
        </authorList>
    </citation>
    <scope>NUCLEOTIDE SEQUENCE [LARGE SCALE GENOMIC DNA]</scope>
    <source>
        <strain evidence="2">Ta-2019</strain>
    </source>
</reference>
<feature type="non-terminal residue" evidence="2">
    <location>
        <position position="82"/>
    </location>
</feature>
<keyword evidence="1" id="KW-0472">Membrane</keyword>
<evidence type="ECO:0000313" key="2">
    <source>
        <dbReference type="EMBL" id="KAH9327729.1"/>
    </source>
</evidence>
<keyword evidence="1" id="KW-0812">Transmembrane</keyword>
<evidence type="ECO:0000256" key="1">
    <source>
        <dbReference type="SAM" id="Phobius"/>
    </source>
</evidence>
<name>A0AA38GQP1_TAXCH</name>
<proteinExistence type="predicted"/>
<feature type="transmembrane region" description="Helical" evidence="1">
    <location>
        <begin position="6"/>
        <end position="34"/>
    </location>
</feature>
<comment type="caution">
    <text evidence="2">The sequence shown here is derived from an EMBL/GenBank/DDBJ whole genome shotgun (WGS) entry which is preliminary data.</text>
</comment>
<sequence>GLLIGIGLLGYLISGSISSVLCFVAGGAVLGLSLTSLKVWRQGKSCTPFILGQAVFSFILLAGHLREFSLTKAFPTGFTTVI</sequence>
<organism evidence="2 3">
    <name type="scientific">Taxus chinensis</name>
    <name type="common">Chinese yew</name>
    <name type="synonym">Taxus wallichiana var. chinensis</name>
    <dbReference type="NCBI Taxonomy" id="29808"/>
    <lineage>
        <taxon>Eukaryota</taxon>
        <taxon>Viridiplantae</taxon>
        <taxon>Streptophyta</taxon>
        <taxon>Embryophyta</taxon>
        <taxon>Tracheophyta</taxon>
        <taxon>Spermatophyta</taxon>
        <taxon>Pinopsida</taxon>
        <taxon>Pinidae</taxon>
        <taxon>Conifers II</taxon>
        <taxon>Cupressales</taxon>
        <taxon>Taxaceae</taxon>
        <taxon>Taxus</taxon>
    </lineage>
</organism>
<feature type="transmembrane region" description="Helical" evidence="1">
    <location>
        <begin position="46"/>
        <end position="65"/>
    </location>
</feature>
<keyword evidence="3" id="KW-1185">Reference proteome</keyword>
<keyword evidence="1" id="KW-1133">Transmembrane helix</keyword>
<accession>A0AA38GQP1</accession>
<dbReference type="Proteomes" id="UP000824469">
    <property type="component" value="Unassembled WGS sequence"/>
</dbReference>
<feature type="non-terminal residue" evidence="2">
    <location>
        <position position="1"/>
    </location>
</feature>